<dbReference type="HOGENOM" id="CLU_2100700_0_0_1"/>
<dbReference type="AlphaFoldDB" id="A0A0D9YAG0"/>
<name>A0A0D9YAG0_9ORYZ</name>
<reference evidence="1" key="1">
    <citation type="submission" date="2013-08" db="EMBL/GenBank/DDBJ databases">
        <title>Oryza genome evolution.</title>
        <authorList>
            <person name="Wing R.A."/>
            <person name="Panaud O."/>
            <person name="Oliveira A.C."/>
        </authorList>
    </citation>
    <scope>NUCLEOTIDE SEQUENCE</scope>
</reference>
<sequence>MTGNHDREEMEREPIKVGSWNHRFGTLPIPIPITTALTRAFIATAVARHPRLAPAVSVALSTPLSLPAIDVQLTPLRGGGESAPLNHLLTRIAWQLRQQPLLPIKATMLHIVTTNS</sequence>
<proteinExistence type="predicted"/>
<keyword evidence="2" id="KW-1185">Reference proteome</keyword>
<reference evidence="1" key="3">
    <citation type="submission" date="2018-05" db="EMBL/GenBank/DDBJ databases">
        <title>OgluRS3 (Oryza glumaepatula Reference Sequence Version 3).</title>
        <authorList>
            <person name="Zhang J."/>
            <person name="Kudrna D."/>
            <person name="Lee S."/>
            <person name="Talag J."/>
            <person name="Welchert J."/>
            <person name="Wing R.A."/>
        </authorList>
    </citation>
    <scope>NUCLEOTIDE SEQUENCE [LARGE SCALE GENOMIC DNA]</scope>
</reference>
<accession>A0A0D9YAG0</accession>
<reference evidence="1" key="2">
    <citation type="submission" date="2015-04" db="UniProtKB">
        <authorList>
            <consortium name="EnsemblPlants"/>
        </authorList>
    </citation>
    <scope>IDENTIFICATION</scope>
</reference>
<evidence type="ECO:0000313" key="1">
    <source>
        <dbReference type="EnsemblPlants" id="OGLUM01G23020.1"/>
    </source>
</evidence>
<organism evidence="1">
    <name type="scientific">Oryza glumipatula</name>
    <dbReference type="NCBI Taxonomy" id="40148"/>
    <lineage>
        <taxon>Eukaryota</taxon>
        <taxon>Viridiplantae</taxon>
        <taxon>Streptophyta</taxon>
        <taxon>Embryophyta</taxon>
        <taxon>Tracheophyta</taxon>
        <taxon>Spermatophyta</taxon>
        <taxon>Magnoliopsida</taxon>
        <taxon>Liliopsida</taxon>
        <taxon>Poales</taxon>
        <taxon>Poaceae</taxon>
        <taxon>BOP clade</taxon>
        <taxon>Oryzoideae</taxon>
        <taxon>Oryzeae</taxon>
        <taxon>Oryzinae</taxon>
        <taxon>Oryza</taxon>
    </lineage>
</organism>
<dbReference type="Proteomes" id="UP000026961">
    <property type="component" value="Chromosome 1"/>
</dbReference>
<protein>
    <submittedName>
        <fullName evidence="1">Uncharacterized protein</fullName>
    </submittedName>
</protein>
<dbReference type="EnsemblPlants" id="OGLUM01G23020.1">
    <property type="protein sequence ID" value="OGLUM01G23020.1"/>
    <property type="gene ID" value="OGLUM01G23020"/>
</dbReference>
<evidence type="ECO:0000313" key="2">
    <source>
        <dbReference type="Proteomes" id="UP000026961"/>
    </source>
</evidence>
<dbReference type="Gramene" id="OGLUM01G23020.1">
    <property type="protein sequence ID" value="OGLUM01G23020.1"/>
    <property type="gene ID" value="OGLUM01G23020"/>
</dbReference>